<dbReference type="InterPro" id="IPR001005">
    <property type="entry name" value="SANT/Myb"/>
</dbReference>
<dbReference type="CDD" id="cd00167">
    <property type="entry name" value="SANT"/>
    <property type="match status" value="1"/>
</dbReference>
<dbReference type="InterPro" id="IPR009057">
    <property type="entry name" value="Homeodomain-like_sf"/>
</dbReference>
<evidence type="ECO:0000313" key="3">
    <source>
        <dbReference type="EMBL" id="KUI66966.1"/>
    </source>
</evidence>
<dbReference type="EMBL" id="CM003099">
    <property type="protein sequence ID" value="KUI66966.1"/>
    <property type="molecule type" value="Genomic_DNA"/>
</dbReference>
<feature type="region of interest" description="Disordered" evidence="1">
    <location>
        <begin position="334"/>
        <end position="362"/>
    </location>
</feature>
<reference evidence="3" key="1">
    <citation type="submission" date="2014-12" db="EMBL/GenBank/DDBJ databases">
        <title>Genome Sequence of Valsa Canker Pathogens Uncovers a Specific Adaption of Colonization on Woody Bark.</title>
        <authorList>
            <person name="Yin Z."/>
            <person name="Liu H."/>
            <person name="Gao X."/>
            <person name="Li Z."/>
            <person name="Song N."/>
            <person name="Ke X."/>
            <person name="Dai Q."/>
            <person name="Wu Y."/>
            <person name="Sun Y."/>
            <person name="Xu J.-R."/>
            <person name="Kang Z.K."/>
            <person name="Wang L."/>
            <person name="Huang L."/>
        </authorList>
    </citation>
    <scope>NUCLEOTIDE SEQUENCE [LARGE SCALE GENOMIC DNA]</scope>
    <source>
        <strain evidence="3">03-8</strain>
    </source>
</reference>
<evidence type="ECO:0000259" key="2">
    <source>
        <dbReference type="PROSITE" id="PS50090"/>
    </source>
</evidence>
<proteinExistence type="predicted"/>
<keyword evidence="4" id="KW-1185">Reference proteome</keyword>
<dbReference type="AlphaFoldDB" id="A0A194VRZ8"/>
<dbReference type="SUPFAM" id="SSF46689">
    <property type="entry name" value="Homeodomain-like"/>
    <property type="match status" value="1"/>
</dbReference>
<name>A0A194VRZ8_CYTMA</name>
<accession>A0A194VRZ8</accession>
<dbReference type="Proteomes" id="UP000078559">
    <property type="component" value="Chromosome 2"/>
</dbReference>
<organism evidence="3 4">
    <name type="scientific">Cytospora mali</name>
    <name type="common">Apple Valsa canker fungus</name>
    <name type="synonym">Valsa mali</name>
    <dbReference type="NCBI Taxonomy" id="578113"/>
    <lineage>
        <taxon>Eukaryota</taxon>
        <taxon>Fungi</taxon>
        <taxon>Dikarya</taxon>
        <taxon>Ascomycota</taxon>
        <taxon>Pezizomycotina</taxon>
        <taxon>Sordariomycetes</taxon>
        <taxon>Sordariomycetidae</taxon>
        <taxon>Diaporthales</taxon>
        <taxon>Cytosporaceae</taxon>
        <taxon>Cytospora</taxon>
    </lineage>
</organism>
<evidence type="ECO:0000313" key="4">
    <source>
        <dbReference type="Proteomes" id="UP000078559"/>
    </source>
</evidence>
<gene>
    <name evidence="3" type="ORF">VM1G_02215</name>
</gene>
<dbReference type="Gene3D" id="1.10.10.60">
    <property type="entry name" value="Homeodomain-like"/>
    <property type="match status" value="1"/>
</dbReference>
<evidence type="ECO:0000256" key="1">
    <source>
        <dbReference type="SAM" id="MobiDB-lite"/>
    </source>
</evidence>
<dbReference type="OrthoDB" id="5217552at2759"/>
<protein>
    <recommendedName>
        <fullName evidence="2">Myb-like domain-containing protein</fullName>
    </recommendedName>
</protein>
<sequence>MDTQLVIDLTGRAAESVLRFRVVAFQPRPFLDANSFQAAISTQIRKVARDDGNRFETPLADVVRYAGMAASRAVLRWNNISDKENNIDREWFRNCVCDLVSGAVNEMGHKAFQYNKFNTSEYLDPNEYDPFDISTYSNDSRSNSEFSSSKADLAPYGFSRVASKQPAPQTGGDDDRLEHGAQDLSINHEISRGWEAINRLAASHTSNKSTAEFIEATESLSRKHCNPSEDSDASHCDSRLIKPQSKRLRSTNHVNTASGRPSSVVQGGDLKRKVVKMPWTEEETKLLFKGREDGKDWDYIHALLPRHTRCACQKKYRDTLKRIERLEASVVAHDEEELVSSPSSGCQGDAEEDVVDDRVLSE</sequence>
<dbReference type="PROSITE" id="PS50090">
    <property type="entry name" value="MYB_LIKE"/>
    <property type="match status" value="1"/>
</dbReference>
<feature type="domain" description="Myb-like" evidence="2">
    <location>
        <begin position="271"/>
        <end position="320"/>
    </location>
</feature>